<sequence>MGNIFTMCCQGIQPASLFDILLTDFYGESKRSATDNL</sequence>
<dbReference type="EMBL" id="GBXM01025806">
    <property type="protein sequence ID" value="JAH82771.1"/>
    <property type="molecule type" value="Transcribed_RNA"/>
</dbReference>
<organism evidence="1">
    <name type="scientific">Anguilla anguilla</name>
    <name type="common">European freshwater eel</name>
    <name type="synonym">Muraena anguilla</name>
    <dbReference type="NCBI Taxonomy" id="7936"/>
    <lineage>
        <taxon>Eukaryota</taxon>
        <taxon>Metazoa</taxon>
        <taxon>Chordata</taxon>
        <taxon>Craniata</taxon>
        <taxon>Vertebrata</taxon>
        <taxon>Euteleostomi</taxon>
        <taxon>Actinopterygii</taxon>
        <taxon>Neopterygii</taxon>
        <taxon>Teleostei</taxon>
        <taxon>Anguilliformes</taxon>
        <taxon>Anguillidae</taxon>
        <taxon>Anguilla</taxon>
    </lineage>
</organism>
<dbReference type="AlphaFoldDB" id="A0A0E9VXK8"/>
<reference evidence="1" key="2">
    <citation type="journal article" date="2015" name="Fish Shellfish Immunol.">
        <title>Early steps in the European eel (Anguilla anguilla)-Vibrio vulnificus interaction in the gills: Role of the RtxA13 toxin.</title>
        <authorList>
            <person name="Callol A."/>
            <person name="Pajuelo D."/>
            <person name="Ebbesson L."/>
            <person name="Teles M."/>
            <person name="MacKenzie S."/>
            <person name="Amaro C."/>
        </authorList>
    </citation>
    <scope>NUCLEOTIDE SEQUENCE</scope>
</reference>
<name>A0A0E9VXK8_ANGAN</name>
<accession>A0A0E9VXK8</accession>
<proteinExistence type="predicted"/>
<evidence type="ECO:0000313" key="1">
    <source>
        <dbReference type="EMBL" id="JAH82771.1"/>
    </source>
</evidence>
<reference evidence="1" key="1">
    <citation type="submission" date="2014-11" db="EMBL/GenBank/DDBJ databases">
        <authorList>
            <person name="Amaro Gonzalez C."/>
        </authorList>
    </citation>
    <scope>NUCLEOTIDE SEQUENCE</scope>
</reference>
<protein>
    <submittedName>
        <fullName evidence="1">Uncharacterized protein</fullName>
    </submittedName>
</protein>